<dbReference type="EMBL" id="JARKIE010000128">
    <property type="protein sequence ID" value="KAJ7679787.1"/>
    <property type="molecule type" value="Genomic_DNA"/>
</dbReference>
<evidence type="ECO:0000313" key="3">
    <source>
        <dbReference type="Proteomes" id="UP001221757"/>
    </source>
</evidence>
<sequence length="648" mass="72669">MSPGILSIAQLLNPEEENLDARQEIAALRQIPGAVPEGQQALVLPRRHRHLKTALAALRRNPPHPVASVALPPLTLPGGNCRIYGTAQQRDDVGAPVPPSPRVPQSSIPKPARQGLRPFPVAKCLPWKDFQYSHGLPGGAAMNGSFKYTQLLVNSRGEPVRCQIQHKTCLGVKACQYAHPPEGFKGHTSATLEDIERIRAEQRKSRDAWSSPRRDIFLKTAAYITAVLHLSCRHPKQEPTCRTEQEREEFDKLQVQRHLFAGAISPTTMRRSHNLSRGQRRRERKEKHGLEAQYDIDYIAAVFTGDTQALARIEEPAARKIMDRWLPSSTGSGIPLKKIARIVHTRWSLLKGAHTPDPAAGENPHGGSQGHTDAPEEPEGGAARHHSAPFLRHPARAIKEDFPEGTDWKGTEAIRLHQAPVVMRLLAVQRLKAEQDANLPEEEHYIRVILELDNNNLPVHEEDDEPGEPGEKTRIIICMSREGSRRLQLYGAYLQSDTGFKRIVGFDEFELAAMDRDANTSIIFCRVYITRHTAAAHQHIFEELERIVLTDTGSELRWRHLHATTQDETAALILHWTADQHRGQAKGLGLHLVAVAQKLPADRMDLYETDRLSDLWGRTIISADSFAFAWYTIVATSRHARSRNLYGN</sequence>
<name>A0AAD7D5Q7_MYCRO</name>
<feature type="region of interest" description="Disordered" evidence="1">
    <location>
        <begin position="352"/>
        <end position="385"/>
    </location>
</feature>
<dbReference type="AlphaFoldDB" id="A0AAD7D5Q7"/>
<keyword evidence="3" id="KW-1185">Reference proteome</keyword>
<accession>A0AAD7D5Q7</accession>
<feature type="region of interest" description="Disordered" evidence="1">
    <location>
        <begin position="91"/>
        <end position="113"/>
    </location>
</feature>
<comment type="caution">
    <text evidence="2">The sequence shown here is derived from an EMBL/GenBank/DDBJ whole genome shotgun (WGS) entry which is preliminary data.</text>
</comment>
<reference evidence="2" key="1">
    <citation type="submission" date="2023-03" db="EMBL/GenBank/DDBJ databases">
        <title>Massive genome expansion in bonnet fungi (Mycena s.s.) driven by repeated elements and novel gene families across ecological guilds.</title>
        <authorList>
            <consortium name="Lawrence Berkeley National Laboratory"/>
            <person name="Harder C.B."/>
            <person name="Miyauchi S."/>
            <person name="Viragh M."/>
            <person name="Kuo A."/>
            <person name="Thoen E."/>
            <person name="Andreopoulos B."/>
            <person name="Lu D."/>
            <person name="Skrede I."/>
            <person name="Drula E."/>
            <person name="Henrissat B."/>
            <person name="Morin E."/>
            <person name="Kohler A."/>
            <person name="Barry K."/>
            <person name="LaButti K."/>
            <person name="Morin E."/>
            <person name="Salamov A."/>
            <person name="Lipzen A."/>
            <person name="Mereny Z."/>
            <person name="Hegedus B."/>
            <person name="Baldrian P."/>
            <person name="Stursova M."/>
            <person name="Weitz H."/>
            <person name="Taylor A."/>
            <person name="Grigoriev I.V."/>
            <person name="Nagy L.G."/>
            <person name="Martin F."/>
            <person name="Kauserud H."/>
        </authorList>
    </citation>
    <scope>NUCLEOTIDE SEQUENCE</scope>
    <source>
        <strain evidence="2">CBHHK067</strain>
    </source>
</reference>
<proteinExistence type="predicted"/>
<feature type="region of interest" description="Disordered" evidence="1">
    <location>
        <begin position="266"/>
        <end position="289"/>
    </location>
</feature>
<dbReference type="Proteomes" id="UP001221757">
    <property type="component" value="Unassembled WGS sequence"/>
</dbReference>
<organism evidence="2 3">
    <name type="scientific">Mycena rosella</name>
    <name type="common">Pink bonnet</name>
    <name type="synonym">Agaricus rosellus</name>
    <dbReference type="NCBI Taxonomy" id="1033263"/>
    <lineage>
        <taxon>Eukaryota</taxon>
        <taxon>Fungi</taxon>
        <taxon>Dikarya</taxon>
        <taxon>Basidiomycota</taxon>
        <taxon>Agaricomycotina</taxon>
        <taxon>Agaricomycetes</taxon>
        <taxon>Agaricomycetidae</taxon>
        <taxon>Agaricales</taxon>
        <taxon>Marasmiineae</taxon>
        <taxon>Mycenaceae</taxon>
        <taxon>Mycena</taxon>
    </lineage>
</organism>
<gene>
    <name evidence="2" type="ORF">B0H17DRAFT_1139059</name>
</gene>
<evidence type="ECO:0000256" key="1">
    <source>
        <dbReference type="SAM" id="MobiDB-lite"/>
    </source>
</evidence>
<feature type="compositionally biased region" description="Basic residues" evidence="1">
    <location>
        <begin position="270"/>
        <end position="287"/>
    </location>
</feature>
<protein>
    <submittedName>
        <fullName evidence="2">Uncharacterized protein</fullName>
    </submittedName>
</protein>
<evidence type="ECO:0000313" key="2">
    <source>
        <dbReference type="EMBL" id="KAJ7679787.1"/>
    </source>
</evidence>